<dbReference type="PANTHER" id="PTHR38340:SF1">
    <property type="entry name" value="S-LAYER PROTEIN"/>
    <property type="match status" value="1"/>
</dbReference>
<evidence type="ECO:0000313" key="7">
    <source>
        <dbReference type="Proteomes" id="UP001431963"/>
    </source>
</evidence>
<gene>
    <name evidence="6" type="ORF">V6590_14375</name>
</gene>
<evidence type="ECO:0000256" key="3">
    <source>
        <dbReference type="ARBA" id="ARBA00022525"/>
    </source>
</evidence>
<comment type="subcellular location">
    <subcellularLocation>
        <location evidence="1">Secreted</location>
    </subcellularLocation>
</comment>
<evidence type="ECO:0000256" key="1">
    <source>
        <dbReference type="ARBA" id="ARBA00004613"/>
    </source>
</evidence>
<dbReference type="InterPro" id="IPR050557">
    <property type="entry name" value="RTX_toxin/Mannuronan_C5-epim"/>
</dbReference>
<dbReference type="EMBL" id="JBALHR010000009">
    <property type="protein sequence ID" value="MEH7829338.1"/>
    <property type="molecule type" value="Genomic_DNA"/>
</dbReference>
<dbReference type="SUPFAM" id="SSF55486">
    <property type="entry name" value="Metalloproteases ('zincins'), catalytic domain"/>
    <property type="match status" value="1"/>
</dbReference>
<dbReference type="Gene3D" id="3.40.390.10">
    <property type="entry name" value="Collagenase (Catalytic Domain)"/>
    <property type="match status" value="1"/>
</dbReference>
<dbReference type="InterPro" id="IPR001343">
    <property type="entry name" value="Hemolysn_Ca-bd"/>
</dbReference>
<comment type="caution">
    <text evidence="6">The sequence shown here is derived from an EMBL/GenBank/DDBJ whole genome shotgun (WGS) entry which is preliminary data.</text>
</comment>
<dbReference type="InterPro" id="IPR024079">
    <property type="entry name" value="MetalloPept_cat_dom_sf"/>
</dbReference>
<evidence type="ECO:0000259" key="5">
    <source>
        <dbReference type="SMART" id="SM00235"/>
    </source>
</evidence>
<feature type="domain" description="Peptidase metallopeptidase" evidence="5">
    <location>
        <begin position="65"/>
        <end position="220"/>
    </location>
</feature>
<dbReference type="InterPro" id="IPR006026">
    <property type="entry name" value="Peptidase_Metallo"/>
</dbReference>
<dbReference type="Pfam" id="PF00353">
    <property type="entry name" value="HemolysinCabind"/>
    <property type="match status" value="2"/>
</dbReference>
<reference evidence="6" key="1">
    <citation type="submission" date="2024-02" db="EMBL/GenBank/DDBJ databases">
        <title>Genome sequences of strain Gemmobacter sp. JM10B15.</title>
        <authorList>
            <person name="Zhang M."/>
        </authorList>
    </citation>
    <scope>NUCLEOTIDE SEQUENCE</scope>
    <source>
        <strain evidence="6">JM10B15</strain>
    </source>
</reference>
<accession>A0ABU8BXB1</accession>
<comment type="similarity">
    <text evidence="2">Belongs to the peptidase M10B family.</text>
</comment>
<dbReference type="SUPFAM" id="SSF51120">
    <property type="entry name" value="beta-Roll"/>
    <property type="match status" value="2"/>
</dbReference>
<dbReference type="Proteomes" id="UP001431963">
    <property type="component" value="Unassembled WGS sequence"/>
</dbReference>
<organism evidence="6 7">
    <name type="scientific">Gemmobacter denitrificans</name>
    <dbReference type="NCBI Taxonomy" id="3123040"/>
    <lineage>
        <taxon>Bacteria</taxon>
        <taxon>Pseudomonadati</taxon>
        <taxon>Pseudomonadota</taxon>
        <taxon>Alphaproteobacteria</taxon>
        <taxon>Rhodobacterales</taxon>
        <taxon>Paracoccaceae</taxon>
        <taxon>Gemmobacter</taxon>
    </lineage>
</organism>
<name>A0ABU8BXB1_9RHOB</name>
<sequence length="511" mass="53669">MCWACLQPDHLDLPRSGGATIAAAGSTVRDETALLAVLENPTNSWAAFADQGAQPVIVSYSFAEGDTLPDPADDPYGVDSTFSFSTAQRENFRLVLAEASKMAGVVFVETTGTAMVNVYGTLGSSWGGWANYAWSSEWTTGQGRLTIDANDSFAPGSASFQILLHELGHALGLKHPHEGDIRLASDVDRPEQTVMSYEWTNIVRKFGPLDVAALTTLYGGPVDTTGWKMRISETAFTLTGSARGETLMGIDRSSRIEGAGGADTLFGREYDDRLSGGKGDDVLRGGHGIDTLLGGAGNDRLDLGGDQDWPGFEDEPELARGGSGNDTLTGSNREVRLSGDAGNDRLTGGSAYDTLAGGAGDDTLTGGTGNDVMSGGTGRDVLQGGDGFDTLTGGAGDRLVGGYGQDTLRLFDAGGARVTGGQYEADEFHFHRGADPGKTAVVLTDFEVGLDRIVLHYNITPSRLPDIDIHSRNGGADSLVLIDRPGGDPAFRILFKGVAPEDILMSDFLLG</sequence>
<protein>
    <submittedName>
        <fullName evidence="6">Type I secretion protein</fullName>
    </submittedName>
</protein>
<dbReference type="InterPro" id="IPR011049">
    <property type="entry name" value="Serralysin-like_metalloprot_C"/>
</dbReference>
<keyword evidence="3" id="KW-0964">Secreted</keyword>
<dbReference type="SMART" id="SM00235">
    <property type="entry name" value="ZnMc"/>
    <property type="match status" value="1"/>
</dbReference>
<dbReference type="PRINTS" id="PR00313">
    <property type="entry name" value="CABNDNGRPT"/>
</dbReference>
<dbReference type="Gene3D" id="2.150.10.10">
    <property type="entry name" value="Serralysin-like metalloprotease, C-terminal"/>
    <property type="match status" value="3"/>
</dbReference>
<keyword evidence="7" id="KW-1185">Reference proteome</keyword>
<evidence type="ECO:0000256" key="2">
    <source>
        <dbReference type="ARBA" id="ARBA00009490"/>
    </source>
</evidence>
<evidence type="ECO:0000313" key="6">
    <source>
        <dbReference type="EMBL" id="MEH7829338.1"/>
    </source>
</evidence>
<dbReference type="InterPro" id="IPR018511">
    <property type="entry name" value="Hemolysin-typ_Ca-bd_CS"/>
</dbReference>
<feature type="region of interest" description="Disordered" evidence="4">
    <location>
        <begin position="296"/>
        <end position="344"/>
    </location>
</feature>
<evidence type="ECO:0000256" key="4">
    <source>
        <dbReference type="SAM" id="MobiDB-lite"/>
    </source>
</evidence>
<proteinExistence type="inferred from homology"/>
<dbReference type="PROSITE" id="PS00330">
    <property type="entry name" value="HEMOLYSIN_CALCIUM"/>
    <property type="match status" value="1"/>
</dbReference>
<dbReference type="PANTHER" id="PTHR38340">
    <property type="entry name" value="S-LAYER PROTEIN"/>
    <property type="match status" value="1"/>
</dbReference>
<dbReference type="RefSeq" id="WP_335424282.1">
    <property type="nucleotide sequence ID" value="NZ_JBALHR010000009.1"/>
</dbReference>